<protein>
    <submittedName>
        <fullName evidence="6">DNA-binding transcriptional LysR family regulator</fullName>
    </submittedName>
</protein>
<accession>A0ABU0JHK6</accession>
<gene>
    <name evidence="6" type="ORF">QO011_006805</name>
</gene>
<dbReference type="Gene3D" id="1.10.10.10">
    <property type="entry name" value="Winged helix-like DNA-binding domain superfamily/Winged helix DNA-binding domain"/>
    <property type="match status" value="1"/>
</dbReference>
<organism evidence="6 7">
    <name type="scientific">Labrys wisconsinensis</name>
    <dbReference type="NCBI Taxonomy" id="425677"/>
    <lineage>
        <taxon>Bacteria</taxon>
        <taxon>Pseudomonadati</taxon>
        <taxon>Pseudomonadota</taxon>
        <taxon>Alphaproteobacteria</taxon>
        <taxon>Hyphomicrobiales</taxon>
        <taxon>Xanthobacteraceae</taxon>
        <taxon>Labrys</taxon>
    </lineage>
</organism>
<dbReference type="InterPro" id="IPR000847">
    <property type="entry name" value="LysR_HTH_N"/>
</dbReference>
<dbReference type="InterPro" id="IPR036390">
    <property type="entry name" value="WH_DNA-bd_sf"/>
</dbReference>
<dbReference type="Proteomes" id="UP001242480">
    <property type="component" value="Unassembled WGS sequence"/>
</dbReference>
<dbReference type="Gene3D" id="3.40.190.10">
    <property type="entry name" value="Periplasmic binding protein-like II"/>
    <property type="match status" value="1"/>
</dbReference>
<dbReference type="Pfam" id="PF03466">
    <property type="entry name" value="LysR_substrate"/>
    <property type="match status" value="1"/>
</dbReference>
<evidence type="ECO:0000256" key="1">
    <source>
        <dbReference type="ARBA" id="ARBA00009437"/>
    </source>
</evidence>
<proteinExistence type="inferred from homology"/>
<evidence type="ECO:0000256" key="3">
    <source>
        <dbReference type="ARBA" id="ARBA00023125"/>
    </source>
</evidence>
<reference evidence="6 7" key="1">
    <citation type="submission" date="2023-07" db="EMBL/GenBank/DDBJ databases">
        <title>Genomic Encyclopedia of Type Strains, Phase IV (KMG-IV): sequencing the most valuable type-strain genomes for metagenomic binning, comparative biology and taxonomic classification.</title>
        <authorList>
            <person name="Goeker M."/>
        </authorList>
    </citation>
    <scope>NUCLEOTIDE SEQUENCE [LARGE SCALE GENOMIC DNA]</scope>
    <source>
        <strain evidence="6 7">DSM 19619</strain>
    </source>
</reference>
<keyword evidence="4" id="KW-0804">Transcription</keyword>
<dbReference type="GO" id="GO:0003677">
    <property type="term" value="F:DNA binding"/>
    <property type="evidence" value="ECO:0007669"/>
    <property type="project" value="UniProtKB-KW"/>
</dbReference>
<evidence type="ECO:0000256" key="2">
    <source>
        <dbReference type="ARBA" id="ARBA00023015"/>
    </source>
</evidence>
<dbReference type="CDD" id="cd05466">
    <property type="entry name" value="PBP2_LTTR_substrate"/>
    <property type="match status" value="1"/>
</dbReference>
<dbReference type="PRINTS" id="PR00039">
    <property type="entry name" value="HTHLYSR"/>
</dbReference>
<name>A0ABU0JHK6_9HYPH</name>
<dbReference type="PROSITE" id="PS50931">
    <property type="entry name" value="HTH_LYSR"/>
    <property type="match status" value="1"/>
</dbReference>
<dbReference type="InterPro" id="IPR005119">
    <property type="entry name" value="LysR_subst-bd"/>
</dbReference>
<comment type="similarity">
    <text evidence="1">Belongs to the LysR transcriptional regulatory family.</text>
</comment>
<dbReference type="PANTHER" id="PTHR30126:SF97">
    <property type="entry name" value="HTH-TYPE TRANSCRIPTIONAL REGULATOR ABGR"/>
    <property type="match status" value="1"/>
</dbReference>
<evidence type="ECO:0000313" key="7">
    <source>
        <dbReference type="Proteomes" id="UP001242480"/>
    </source>
</evidence>
<dbReference type="EMBL" id="JAUSVX010000018">
    <property type="protein sequence ID" value="MDQ0473769.1"/>
    <property type="molecule type" value="Genomic_DNA"/>
</dbReference>
<keyword evidence="2" id="KW-0805">Transcription regulation</keyword>
<feature type="domain" description="HTH lysR-type" evidence="5">
    <location>
        <begin position="1"/>
        <end position="57"/>
    </location>
</feature>
<dbReference type="SUPFAM" id="SSF53850">
    <property type="entry name" value="Periplasmic binding protein-like II"/>
    <property type="match status" value="1"/>
</dbReference>
<dbReference type="InterPro" id="IPR036388">
    <property type="entry name" value="WH-like_DNA-bd_sf"/>
</dbReference>
<keyword evidence="3 6" id="KW-0238">DNA-binding</keyword>
<dbReference type="PANTHER" id="PTHR30126">
    <property type="entry name" value="HTH-TYPE TRANSCRIPTIONAL REGULATOR"/>
    <property type="match status" value="1"/>
</dbReference>
<sequence>MDADQLRTFDRVVREGSFTKAAAALNVTQGTVSMRIAALEQRLGGPLFSRGRRIELTERGQGFLPYARRALAQMMEGIEAARVADRGERGLLCLATLRSHAETVVGQALGRFLKRFPGVEVKVREGHHHDTIEMLHDRAVDIAITGWPNLDPLLDDPAPALILREDLVVVAAPALVGERRRFTAAEIGALGEVAIVQRWWQVMPDAIDMLVPRDRPAYDLPMQLALPLVREGRAAANFPRHSIAAELEAGRLVALDVSDMPPIRRDSALVALKPETWSTPIAANFARELAAAARELGLGVKATGSIRLMEAA</sequence>
<evidence type="ECO:0000259" key="5">
    <source>
        <dbReference type="PROSITE" id="PS50931"/>
    </source>
</evidence>
<evidence type="ECO:0000313" key="6">
    <source>
        <dbReference type="EMBL" id="MDQ0473769.1"/>
    </source>
</evidence>
<keyword evidence="7" id="KW-1185">Reference proteome</keyword>
<dbReference type="Pfam" id="PF00126">
    <property type="entry name" value="HTH_1"/>
    <property type="match status" value="1"/>
</dbReference>
<comment type="caution">
    <text evidence="6">The sequence shown here is derived from an EMBL/GenBank/DDBJ whole genome shotgun (WGS) entry which is preliminary data.</text>
</comment>
<evidence type="ECO:0000256" key="4">
    <source>
        <dbReference type="ARBA" id="ARBA00023163"/>
    </source>
</evidence>
<dbReference type="SUPFAM" id="SSF46785">
    <property type="entry name" value="Winged helix' DNA-binding domain"/>
    <property type="match status" value="1"/>
</dbReference>
<dbReference type="RefSeq" id="WP_307282394.1">
    <property type="nucleotide sequence ID" value="NZ_JAUSVX010000018.1"/>
</dbReference>